<reference evidence="1" key="2">
    <citation type="submission" date="2020-02" db="EMBL/GenBank/DDBJ databases">
        <title>Identification and distribution of gene clusters putatively required for synthesis of sphingolipid metabolism inhibitors in phylogenetically diverse species of the filamentous fungus Fusarium.</title>
        <authorList>
            <person name="Kim H.-S."/>
            <person name="Busman M."/>
            <person name="Brown D.W."/>
            <person name="Divon H."/>
            <person name="Uhlig S."/>
            <person name="Proctor R.H."/>
        </authorList>
    </citation>
    <scope>NUCLEOTIDE SEQUENCE</scope>
    <source>
        <strain evidence="1">NRRL 25174</strain>
    </source>
</reference>
<keyword evidence="2" id="KW-1185">Reference proteome</keyword>
<organism evidence="1 2">
    <name type="scientific">Fusarium beomiforme</name>
    <dbReference type="NCBI Taxonomy" id="44412"/>
    <lineage>
        <taxon>Eukaryota</taxon>
        <taxon>Fungi</taxon>
        <taxon>Dikarya</taxon>
        <taxon>Ascomycota</taxon>
        <taxon>Pezizomycotina</taxon>
        <taxon>Sordariomycetes</taxon>
        <taxon>Hypocreomycetidae</taxon>
        <taxon>Hypocreales</taxon>
        <taxon>Nectriaceae</taxon>
        <taxon>Fusarium</taxon>
        <taxon>Fusarium burgessii species complex</taxon>
    </lineage>
</organism>
<gene>
    <name evidence="1" type="ORF">FBEOM_6134</name>
</gene>
<accession>A0A9P5DYA5</accession>
<dbReference type="Proteomes" id="UP000730481">
    <property type="component" value="Unassembled WGS sequence"/>
</dbReference>
<dbReference type="OrthoDB" id="5328512at2759"/>
<comment type="caution">
    <text evidence="1">The sequence shown here is derived from an EMBL/GenBank/DDBJ whole genome shotgun (WGS) entry which is preliminary data.</text>
</comment>
<name>A0A9P5DYA5_9HYPO</name>
<reference evidence="1" key="1">
    <citation type="journal article" date="2017" name="Mycologia">
        <title>Fusarium algeriense, sp. nov., a novel toxigenic crown rot pathogen of durum wheat from Algeria is nested in the Fusarium burgessii species complex.</title>
        <authorList>
            <person name="Laraba I."/>
            <person name="Keddad A."/>
            <person name="Boureghda H."/>
            <person name="Abdallah N."/>
            <person name="Vaughan M.M."/>
            <person name="Proctor R.H."/>
            <person name="Busman M."/>
            <person name="O'Donnell K."/>
        </authorList>
    </citation>
    <scope>NUCLEOTIDE SEQUENCE</scope>
    <source>
        <strain evidence="1">NRRL 25174</strain>
    </source>
</reference>
<dbReference type="EMBL" id="PVQB02000255">
    <property type="protein sequence ID" value="KAF4339910.1"/>
    <property type="molecule type" value="Genomic_DNA"/>
</dbReference>
<evidence type="ECO:0000313" key="2">
    <source>
        <dbReference type="Proteomes" id="UP000730481"/>
    </source>
</evidence>
<protein>
    <submittedName>
        <fullName evidence="1">Uncharacterized protein</fullName>
    </submittedName>
</protein>
<proteinExistence type="predicted"/>
<sequence>MVWYFNQDHRDSTENFLDDWAQPAGLRMPGDKQAPECFQVVPAAENSPSLVGLSNLGPIVSAQEYTPYPPEGVFISLDDLTYRTEPLQIPDVQQLFIKLDVDAKMLSLVSKIDYTMNTIWSLKTDPAGKSFICTAAFTQNTDASGNPAGITRTLWYLGTSDGNTQVICQKLPSTDQPDKRNAVLPHLQWTIDVVSQPVQHVPDVLINGLVTLAGNVLSAIVDISQNGTRLGRWATCKTLQLDPGVSLVKDENAITGNAMYPDKMFCVNLTVDLAPIGLSDFFYLRPHWTIHDTDTELTRRAIQDLRNLPRFQFPGTFSGDLQWPIDPPLPTDSFELITSPSVDEGVIKEIDGRTAPVIPATTYTVSCSMLYRGVVSETRTTQVIIEVIHDTGDI</sequence>
<evidence type="ECO:0000313" key="1">
    <source>
        <dbReference type="EMBL" id="KAF4339910.1"/>
    </source>
</evidence>
<dbReference type="AlphaFoldDB" id="A0A9P5DYA5"/>